<dbReference type="Proteomes" id="UP001209878">
    <property type="component" value="Unassembled WGS sequence"/>
</dbReference>
<evidence type="ECO:0008006" key="3">
    <source>
        <dbReference type="Google" id="ProtNLM"/>
    </source>
</evidence>
<reference evidence="1" key="1">
    <citation type="journal article" date="2023" name="Mol. Biol. Evol.">
        <title>Third-Generation Sequencing Reveals the Adaptive Role of the Epigenome in Three Deep-Sea Polychaetes.</title>
        <authorList>
            <person name="Perez M."/>
            <person name="Aroh O."/>
            <person name="Sun Y."/>
            <person name="Lan Y."/>
            <person name="Juniper S.K."/>
            <person name="Young C.R."/>
            <person name="Angers B."/>
            <person name="Qian P.Y."/>
        </authorList>
    </citation>
    <scope>NUCLEOTIDE SEQUENCE</scope>
    <source>
        <strain evidence="1">R07B-5</strain>
    </source>
</reference>
<sequence>MAGGLVSGHVKLEAFEELARITKPGGYVVVSLRDEVRQTVTEYTDLDRTFAAYVRRGMWEKVSETITENYYMGRDGVVFVFRVQ</sequence>
<comment type="caution">
    <text evidence="1">The sequence shown here is derived from an EMBL/GenBank/DDBJ whole genome shotgun (WGS) entry which is preliminary data.</text>
</comment>
<proteinExistence type="predicted"/>
<keyword evidence="2" id="KW-1185">Reference proteome</keyword>
<name>A0AAD9NJP5_RIDPI</name>
<gene>
    <name evidence="1" type="ORF">NP493_926g02040</name>
</gene>
<evidence type="ECO:0000313" key="2">
    <source>
        <dbReference type="Proteomes" id="UP001209878"/>
    </source>
</evidence>
<dbReference type="EMBL" id="JAODUO010000926">
    <property type="protein sequence ID" value="KAK2172822.1"/>
    <property type="molecule type" value="Genomic_DNA"/>
</dbReference>
<protein>
    <recommendedName>
        <fullName evidence="3">Methyltransferase type 11 domain-containing protein</fullName>
    </recommendedName>
</protein>
<accession>A0AAD9NJP5</accession>
<dbReference type="AlphaFoldDB" id="A0AAD9NJP5"/>
<organism evidence="1 2">
    <name type="scientific">Ridgeia piscesae</name>
    <name type="common">Tubeworm</name>
    <dbReference type="NCBI Taxonomy" id="27915"/>
    <lineage>
        <taxon>Eukaryota</taxon>
        <taxon>Metazoa</taxon>
        <taxon>Spiralia</taxon>
        <taxon>Lophotrochozoa</taxon>
        <taxon>Annelida</taxon>
        <taxon>Polychaeta</taxon>
        <taxon>Sedentaria</taxon>
        <taxon>Canalipalpata</taxon>
        <taxon>Sabellida</taxon>
        <taxon>Siboglinidae</taxon>
        <taxon>Ridgeia</taxon>
    </lineage>
</organism>
<evidence type="ECO:0000313" key="1">
    <source>
        <dbReference type="EMBL" id="KAK2172822.1"/>
    </source>
</evidence>